<gene>
    <name evidence="1" type="ORF">H3H32_27560</name>
</gene>
<proteinExistence type="predicted"/>
<dbReference type="RefSeq" id="WP_182458958.1">
    <property type="nucleotide sequence ID" value="NZ_CP059732.1"/>
</dbReference>
<dbReference type="AlphaFoldDB" id="A0A7G5GS37"/>
<keyword evidence="2" id="KW-1185">Reference proteome</keyword>
<dbReference type="SUPFAM" id="SSF46689">
    <property type="entry name" value="Homeodomain-like"/>
    <property type="match status" value="1"/>
</dbReference>
<reference evidence="1 2" key="1">
    <citation type="submission" date="2020-07" db="EMBL/GenBank/DDBJ databases">
        <title>Spirosoma foliorum sp. nov., isolated from the leaves on the Nejang mountain Korea, Republic of.</title>
        <authorList>
            <person name="Ho H."/>
            <person name="Lee Y.-J."/>
            <person name="Nurcahyanto D.-A."/>
            <person name="Kim S.-G."/>
        </authorList>
    </citation>
    <scope>NUCLEOTIDE SEQUENCE [LARGE SCALE GENOMIC DNA]</scope>
    <source>
        <strain evidence="1 2">PL0136</strain>
    </source>
</reference>
<evidence type="ECO:0000313" key="2">
    <source>
        <dbReference type="Proteomes" id="UP000515369"/>
    </source>
</evidence>
<organism evidence="1 2">
    <name type="scientific">Spirosoma foliorum</name>
    <dbReference type="NCBI Taxonomy" id="2710596"/>
    <lineage>
        <taxon>Bacteria</taxon>
        <taxon>Pseudomonadati</taxon>
        <taxon>Bacteroidota</taxon>
        <taxon>Cytophagia</taxon>
        <taxon>Cytophagales</taxon>
        <taxon>Cytophagaceae</taxon>
        <taxon>Spirosoma</taxon>
    </lineage>
</organism>
<accession>A0A7G5GS37</accession>
<dbReference type="KEGG" id="sfol:H3H32_27560"/>
<sequence length="70" mass="7895">MRVDDADLLDEVLAETPSYSPDLKALGLRMIHQQQGNLDVVATQTGLPKSTLYKWLAEWNLSQRTAKKKP</sequence>
<protein>
    <submittedName>
        <fullName evidence="1">Helix-turn-helix domain-containing protein</fullName>
    </submittedName>
</protein>
<dbReference type="EMBL" id="CP059732">
    <property type="protein sequence ID" value="QMW01679.1"/>
    <property type="molecule type" value="Genomic_DNA"/>
</dbReference>
<name>A0A7G5GS37_9BACT</name>
<dbReference type="InterPro" id="IPR009057">
    <property type="entry name" value="Homeodomain-like_sf"/>
</dbReference>
<evidence type="ECO:0000313" key="1">
    <source>
        <dbReference type="EMBL" id="QMW01679.1"/>
    </source>
</evidence>
<dbReference type="Proteomes" id="UP000515369">
    <property type="component" value="Chromosome"/>
</dbReference>